<reference evidence="2 3" key="1">
    <citation type="submission" date="2020-02" db="EMBL/GenBank/DDBJ databases">
        <title>Draft genome sequence of Haematococcus lacustris strain NIES-144.</title>
        <authorList>
            <person name="Morimoto D."/>
            <person name="Nakagawa S."/>
            <person name="Yoshida T."/>
            <person name="Sawayama S."/>
        </authorList>
    </citation>
    <scope>NUCLEOTIDE SEQUENCE [LARGE SCALE GENOMIC DNA]</scope>
    <source>
        <strain evidence="2 3">NIES-144</strain>
    </source>
</reference>
<keyword evidence="3" id="KW-1185">Reference proteome</keyword>
<feature type="compositionally biased region" description="Low complexity" evidence="1">
    <location>
        <begin position="33"/>
        <end position="52"/>
    </location>
</feature>
<name>A0A699Z6D2_HAELA</name>
<organism evidence="2 3">
    <name type="scientific">Haematococcus lacustris</name>
    <name type="common">Green alga</name>
    <name type="synonym">Haematococcus pluvialis</name>
    <dbReference type="NCBI Taxonomy" id="44745"/>
    <lineage>
        <taxon>Eukaryota</taxon>
        <taxon>Viridiplantae</taxon>
        <taxon>Chlorophyta</taxon>
        <taxon>core chlorophytes</taxon>
        <taxon>Chlorophyceae</taxon>
        <taxon>CS clade</taxon>
        <taxon>Chlamydomonadales</taxon>
        <taxon>Haematococcaceae</taxon>
        <taxon>Haematococcus</taxon>
    </lineage>
</organism>
<comment type="caution">
    <text evidence="2">The sequence shown here is derived from an EMBL/GenBank/DDBJ whole genome shotgun (WGS) entry which is preliminary data.</text>
</comment>
<dbReference type="Proteomes" id="UP000485058">
    <property type="component" value="Unassembled WGS sequence"/>
</dbReference>
<evidence type="ECO:0000256" key="1">
    <source>
        <dbReference type="SAM" id="MobiDB-lite"/>
    </source>
</evidence>
<feature type="non-terminal residue" evidence="2">
    <location>
        <position position="52"/>
    </location>
</feature>
<gene>
    <name evidence="2" type="ORF">HaLaN_10995</name>
</gene>
<evidence type="ECO:0000313" key="2">
    <source>
        <dbReference type="EMBL" id="GFH14866.1"/>
    </source>
</evidence>
<feature type="non-terminal residue" evidence="2">
    <location>
        <position position="1"/>
    </location>
</feature>
<feature type="region of interest" description="Disordered" evidence="1">
    <location>
        <begin position="1"/>
        <end position="52"/>
    </location>
</feature>
<sequence length="52" mass="4643">QKPDTAPSSTSRGAGAGTGTPAAPRPLSGVTHGPNSGASAAPKGSGATAAAS</sequence>
<feature type="compositionally biased region" description="Low complexity" evidence="1">
    <location>
        <begin position="1"/>
        <end position="26"/>
    </location>
</feature>
<dbReference type="EMBL" id="BLLF01000775">
    <property type="protein sequence ID" value="GFH14866.1"/>
    <property type="molecule type" value="Genomic_DNA"/>
</dbReference>
<evidence type="ECO:0000313" key="3">
    <source>
        <dbReference type="Proteomes" id="UP000485058"/>
    </source>
</evidence>
<protein>
    <submittedName>
        <fullName evidence="2">Uncharacterized protein</fullName>
    </submittedName>
</protein>
<proteinExistence type="predicted"/>
<accession>A0A699Z6D2</accession>
<dbReference type="AlphaFoldDB" id="A0A699Z6D2"/>